<feature type="domain" description="Myb-like" evidence="8">
    <location>
        <begin position="90"/>
        <end position="142"/>
    </location>
</feature>
<dbReference type="EMBL" id="EF085214">
    <property type="protein sequence ID" value="ABK24521.1"/>
    <property type="molecule type" value="mRNA"/>
</dbReference>
<dbReference type="GO" id="GO:0008270">
    <property type="term" value="F:zinc ion binding"/>
    <property type="evidence" value="ECO:0007669"/>
    <property type="project" value="UniProtKB-KW"/>
</dbReference>
<evidence type="ECO:0000259" key="10">
    <source>
        <dbReference type="PROSITE" id="PS51293"/>
    </source>
</evidence>
<sequence>MTRKCSHCGNNGHNSRTCPNRGGVKLFGVRLTDGPIRKSASMGNLMMMASPSSPADPSEPASAAAAAAAAAADGYLSDGLVEASTSSNSRERKKGVPWTEEEHRMFLLGLQKLGKGDWRGIARNFVITRTPTQVASHAQKYFIRQSNMTRRKRRSSLFDMTPDPSATAVSVEDYSKVSSIDPICDSSVQNQILPTGHTVCDSSSQNQILPTGHTVCDGSAQNQILPTSLSSAFNQGPLVESNNGAPLSSQTASDQEFESNNSENTAEAETSFSQGVAAMACGVPMVFPGFMAPLLPFPFPMWPGFRPATTELPPNSNIFKPRAEIPKAPMNIIDETGISKLSIGDPPGSIEPSGLSLKLLNKSSRQSAFHTNPALSDSGFSSSSNAIHVV</sequence>
<accession>A9NV60</accession>
<comment type="subcellular location">
    <subcellularLocation>
        <location evidence="1">Nucleus</location>
    </subcellularLocation>
</comment>
<evidence type="ECO:0000256" key="6">
    <source>
        <dbReference type="PROSITE-ProRule" id="PRU00047"/>
    </source>
</evidence>
<dbReference type="AlphaFoldDB" id="A9NV60"/>
<organism evidence="12">
    <name type="scientific">Picea sitchensis</name>
    <name type="common">Sitka spruce</name>
    <name type="synonym">Pinus sitchensis</name>
    <dbReference type="NCBI Taxonomy" id="3332"/>
    <lineage>
        <taxon>Eukaryota</taxon>
        <taxon>Viridiplantae</taxon>
        <taxon>Streptophyta</taxon>
        <taxon>Embryophyta</taxon>
        <taxon>Tracheophyta</taxon>
        <taxon>Spermatophyta</taxon>
        <taxon>Pinopsida</taxon>
        <taxon>Pinidae</taxon>
        <taxon>Conifers I</taxon>
        <taxon>Pinales</taxon>
        <taxon>Pinaceae</taxon>
        <taxon>Picea</taxon>
    </lineage>
</organism>
<keyword evidence="4" id="KW-0804">Transcription</keyword>
<dbReference type="PROSITE" id="PS50090">
    <property type="entry name" value="MYB_LIKE"/>
    <property type="match status" value="1"/>
</dbReference>
<feature type="domain" description="CCHC-type" evidence="9">
    <location>
        <begin position="3"/>
        <end position="20"/>
    </location>
</feature>
<dbReference type="PANTHER" id="PTHR44191:SF26">
    <property type="entry name" value="TRANSCRIPTION FACTOR KUA1"/>
    <property type="match status" value="1"/>
</dbReference>
<keyword evidence="6" id="KW-0862">Zinc</keyword>
<dbReference type="InterPro" id="IPR001005">
    <property type="entry name" value="SANT/Myb"/>
</dbReference>
<keyword evidence="3" id="KW-0238">DNA-binding</keyword>
<proteinExistence type="evidence at transcript level"/>
<dbReference type="SUPFAM" id="SSF46689">
    <property type="entry name" value="Homeodomain-like"/>
    <property type="match status" value="1"/>
</dbReference>
<keyword evidence="2" id="KW-0805">Transcription regulation</keyword>
<dbReference type="SMART" id="SM00717">
    <property type="entry name" value="SANT"/>
    <property type="match status" value="1"/>
</dbReference>
<dbReference type="InterPro" id="IPR001878">
    <property type="entry name" value="Znf_CCHC"/>
</dbReference>
<feature type="domain" description="SANT" evidence="10">
    <location>
        <begin position="98"/>
        <end position="146"/>
    </location>
</feature>
<evidence type="ECO:0000256" key="2">
    <source>
        <dbReference type="ARBA" id="ARBA00023015"/>
    </source>
</evidence>
<dbReference type="InterPro" id="IPR017930">
    <property type="entry name" value="Myb_dom"/>
</dbReference>
<feature type="region of interest" description="Disordered" evidence="7">
    <location>
        <begin position="235"/>
        <end position="269"/>
    </location>
</feature>
<evidence type="ECO:0000256" key="5">
    <source>
        <dbReference type="ARBA" id="ARBA00023242"/>
    </source>
</evidence>
<dbReference type="CDD" id="cd00167">
    <property type="entry name" value="SANT"/>
    <property type="match status" value="1"/>
</dbReference>
<dbReference type="GO" id="GO:0009723">
    <property type="term" value="P:response to ethylene"/>
    <property type="evidence" value="ECO:0007669"/>
    <property type="project" value="TreeGrafter"/>
</dbReference>
<dbReference type="GO" id="GO:0006355">
    <property type="term" value="P:regulation of DNA-templated transcription"/>
    <property type="evidence" value="ECO:0007669"/>
    <property type="project" value="UniProtKB-ARBA"/>
</dbReference>
<dbReference type="PROSITE" id="PS50158">
    <property type="entry name" value="ZF_CCHC"/>
    <property type="match status" value="1"/>
</dbReference>
<keyword evidence="6" id="KW-0863">Zinc-finger</keyword>
<dbReference type="PROSITE" id="PS51293">
    <property type="entry name" value="SANT"/>
    <property type="match status" value="1"/>
</dbReference>
<dbReference type="InterPro" id="IPR009057">
    <property type="entry name" value="Homeodomain-like_sf"/>
</dbReference>
<dbReference type="PROSITE" id="PS51294">
    <property type="entry name" value="HTH_MYB"/>
    <property type="match status" value="1"/>
</dbReference>
<evidence type="ECO:0000256" key="7">
    <source>
        <dbReference type="SAM" id="MobiDB-lite"/>
    </source>
</evidence>
<evidence type="ECO:0000259" key="8">
    <source>
        <dbReference type="PROSITE" id="PS50090"/>
    </source>
</evidence>
<dbReference type="InterPro" id="IPR017884">
    <property type="entry name" value="SANT_dom"/>
</dbReference>
<feature type="compositionally biased region" description="Polar residues" evidence="7">
    <location>
        <begin position="8"/>
        <end position="18"/>
    </location>
</feature>
<dbReference type="NCBIfam" id="TIGR01557">
    <property type="entry name" value="myb_SHAQKYF"/>
    <property type="match status" value="1"/>
</dbReference>
<evidence type="ECO:0000256" key="1">
    <source>
        <dbReference type="ARBA" id="ARBA00004123"/>
    </source>
</evidence>
<evidence type="ECO:0000313" key="12">
    <source>
        <dbReference type="EMBL" id="ABK24521.1"/>
    </source>
</evidence>
<feature type="region of interest" description="Disordered" evidence="7">
    <location>
        <begin position="1"/>
        <end position="22"/>
    </location>
</feature>
<dbReference type="GO" id="GO:0005634">
    <property type="term" value="C:nucleus"/>
    <property type="evidence" value="ECO:0007669"/>
    <property type="project" value="UniProtKB-SubCell"/>
</dbReference>
<feature type="domain" description="HTH myb-type" evidence="11">
    <location>
        <begin position="90"/>
        <end position="146"/>
    </location>
</feature>
<dbReference type="InterPro" id="IPR006447">
    <property type="entry name" value="Myb_dom_plants"/>
</dbReference>
<evidence type="ECO:0000256" key="3">
    <source>
        <dbReference type="ARBA" id="ARBA00023125"/>
    </source>
</evidence>
<dbReference type="PANTHER" id="PTHR44191">
    <property type="entry name" value="TRANSCRIPTION FACTOR KUA1"/>
    <property type="match status" value="1"/>
</dbReference>
<dbReference type="OMA" id="PTGHTVC"/>
<feature type="compositionally biased region" description="Polar residues" evidence="7">
    <location>
        <begin position="235"/>
        <end position="254"/>
    </location>
</feature>
<dbReference type="GO" id="GO:0009739">
    <property type="term" value="P:response to gibberellin"/>
    <property type="evidence" value="ECO:0007669"/>
    <property type="project" value="TreeGrafter"/>
</dbReference>
<keyword evidence="5" id="KW-0539">Nucleus</keyword>
<dbReference type="Pfam" id="PF00249">
    <property type="entry name" value="Myb_DNA-binding"/>
    <property type="match status" value="1"/>
</dbReference>
<evidence type="ECO:0000259" key="9">
    <source>
        <dbReference type="PROSITE" id="PS50158"/>
    </source>
</evidence>
<evidence type="ECO:0000256" key="4">
    <source>
        <dbReference type="ARBA" id="ARBA00023163"/>
    </source>
</evidence>
<feature type="compositionally biased region" description="Low complexity" evidence="7">
    <location>
        <begin position="258"/>
        <end position="269"/>
    </location>
</feature>
<dbReference type="Gene3D" id="1.10.10.60">
    <property type="entry name" value="Homeodomain-like"/>
    <property type="match status" value="1"/>
</dbReference>
<dbReference type="FunFam" id="1.10.10.60:FF:000009">
    <property type="entry name" value="transcription factor MYB1R1"/>
    <property type="match status" value="1"/>
</dbReference>
<dbReference type="GO" id="GO:0003677">
    <property type="term" value="F:DNA binding"/>
    <property type="evidence" value="ECO:0007669"/>
    <property type="project" value="UniProtKB-KW"/>
</dbReference>
<dbReference type="InterPro" id="IPR052245">
    <property type="entry name" value="Plant_Stress_Dev_TF"/>
</dbReference>
<keyword evidence="6" id="KW-0479">Metal-binding</keyword>
<protein>
    <submittedName>
        <fullName evidence="12">Uncharacterized protein</fullName>
    </submittedName>
</protein>
<name>A9NV60_PICSI</name>
<evidence type="ECO:0000259" key="11">
    <source>
        <dbReference type="PROSITE" id="PS51294"/>
    </source>
</evidence>
<reference evidence="12" key="1">
    <citation type="journal article" date="2008" name="BMC Genomics">
        <title>A conifer genomics resource of 200,000 spruce (Picea spp.) ESTs and 6,464 high-quality, sequence-finished full-length cDNAs for Sitka spruce (Picea sitchensis).</title>
        <authorList>
            <person name="Ralph S.G."/>
            <person name="Chun H.J."/>
            <person name="Kolosova N."/>
            <person name="Cooper D."/>
            <person name="Oddy C."/>
            <person name="Ritland C.E."/>
            <person name="Kirkpatrick R."/>
            <person name="Moore R."/>
            <person name="Barber S."/>
            <person name="Holt R.A."/>
            <person name="Jones S.J."/>
            <person name="Marra M.A."/>
            <person name="Douglas C.J."/>
            <person name="Ritland K."/>
            <person name="Bohlmann J."/>
        </authorList>
    </citation>
    <scope>NUCLEOTIDE SEQUENCE</scope>
    <source>
        <tissue evidence="12">Green portion of the leader tissue</tissue>
    </source>
</reference>